<reference evidence="2 3" key="1">
    <citation type="submission" date="2018-06" db="EMBL/GenBank/DDBJ databases">
        <authorList>
            <consortium name="Pathogen Informatics"/>
            <person name="Doyle S."/>
        </authorList>
    </citation>
    <scope>NUCLEOTIDE SEQUENCE [LARGE SCALE GENOMIC DNA]</scope>
    <source>
        <strain evidence="2 3">NCTC10638</strain>
    </source>
</reference>
<feature type="region of interest" description="Disordered" evidence="1">
    <location>
        <begin position="7"/>
        <end position="39"/>
    </location>
</feature>
<name>A0A378N584_MANHA</name>
<dbReference type="AlphaFoldDB" id="A0A378N584"/>
<evidence type="ECO:0000313" key="3">
    <source>
        <dbReference type="Proteomes" id="UP000254802"/>
    </source>
</evidence>
<evidence type="ECO:0000313" key="2">
    <source>
        <dbReference type="EMBL" id="STY61158.1"/>
    </source>
</evidence>
<gene>
    <name evidence="2" type="ORF">NCTC10638_02365</name>
</gene>
<accession>A0A378N584</accession>
<proteinExistence type="predicted"/>
<protein>
    <submittedName>
        <fullName evidence="2">Uncharacterized protein</fullName>
    </submittedName>
</protein>
<dbReference type="EMBL" id="UGPN01000002">
    <property type="protein sequence ID" value="STY61158.1"/>
    <property type="molecule type" value="Genomic_DNA"/>
</dbReference>
<evidence type="ECO:0000256" key="1">
    <source>
        <dbReference type="SAM" id="MobiDB-lite"/>
    </source>
</evidence>
<feature type="compositionally biased region" description="Basic and acidic residues" evidence="1">
    <location>
        <begin position="23"/>
        <end position="39"/>
    </location>
</feature>
<dbReference type="Proteomes" id="UP000254802">
    <property type="component" value="Unassembled WGS sequence"/>
</dbReference>
<sequence length="39" mass="4464">MLLLKNIRKLKIEKPATEAQPATEKETKAEETKPEEAKK</sequence>
<organism evidence="2 3">
    <name type="scientific">Mannheimia haemolytica</name>
    <name type="common">Pasteurella haemolytica</name>
    <dbReference type="NCBI Taxonomy" id="75985"/>
    <lineage>
        <taxon>Bacteria</taxon>
        <taxon>Pseudomonadati</taxon>
        <taxon>Pseudomonadota</taxon>
        <taxon>Gammaproteobacteria</taxon>
        <taxon>Pasteurellales</taxon>
        <taxon>Pasteurellaceae</taxon>
        <taxon>Mannheimia</taxon>
    </lineage>
</organism>